<gene>
    <name evidence="1" type="ORF">GCM10023213_39120</name>
</gene>
<keyword evidence="2" id="KW-1185">Reference proteome</keyword>
<dbReference type="EMBL" id="BAABIA010000009">
    <property type="protein sequence ID" value="GAA5146304.1"/>
    <property type="molecule type" value="Genomic_DNA"/>
</dbReference>
<protein>
    <recommendedName>
        <fullName evidence="3">Very-short-patch-repair endonuclease</fullName>
    </recommendedName>
</protein>
<reference evidence="2" key="1">
    <citation type="journal article" date="2019" name="Int. J. Syst. Evol. Microbiol.">
        <title>The Global Catalogue of Microorganisms (GCM) 10K type strain sequencing project: providing services to taxonomists for standard genome sequencing and annotation.</title>
        <authorList>
            <consortium name="The Broad Institute Genomics Platform"/>
            <consortium name="The Broad Institute Genome Sequencing Center for Infectious Disease"/>
            <person name="Wu L."/>
            <person name="Ma J."/>
        </authorList>
    </citation>
    <scope>NUCLEOTIDE SEQUENCE [LARGE SCALE GENOMIC DNA]</scope>
    <source>
        <strain evidence="2">JCM 18053</strain>
    </source>
</reference>
<evidence type="ECO:0008006" key="3">
    <source>
        <dbReference type="Google" id="ProtNLM"/>
    </source>
</evidence>
<evidence type="ECO:0000313" key="2">
    <source>
        <dbReference type="Proteomes" id="UP001499852"/>
    </source>
</evidence>
<accession>A0ABP9PLH2</accession>
<sequence>MPRLRYRAPKSPSSLEARFLMLWNHVKGPDLEREYRFHHERRWRSDFAHVGARMLIEIEGGIWVNGRHNRAAGFNADLEKYLAAGLAGWRVFRFGPDQITLENVKRMAELVSDEIRQFSTESTGTEKTQIVDSESLDANQAVKKVES</sequence>
<evidence type="ECO:0000313" key="1">
    <source>
        <dbReference type="EMBL" id="GAA5146304.1"/>
    </source>
</evidence>
<organism evidence="1 2">
    <name type="scientific">Prosthecobacter algae</name>
    <dbReference type="NCBI Taxonomy" id="1144682"/>
    <lineage>
        <taxon>Bacteria</taxon>
        <taxon>Pseudomonadati</taxon>
        <taxon>Verrucomicrobiota</taxon>
        <taxon>Verrucomicrobiia</taxon>
        <taxon>Verrucomicrobiales</taxon>
        <taxon>Verrucomicrobiaceae</taxon>
        <taxon>Prosthecobacter</taxon>
    </lineage>
</organism>
<comment type="caution">
    <text evidence="1">The sequence shown here is derived from an EMBL/GenBank/DDBJ whole genome shotgun (WGS) entry which is preliminary data.</text>
</comment>
<name>A0ABP9PLH2_9BACT</name>
<dbReference type="Proteomes" id="UP001499852">
    <property type="component" value="Unassembled WGS sequence"/>
</dbReference>
<dbReference type="RefSeq" id="WP_345738093.1">
    <property type="nucleotide sequence ID" value="NZ_BAABIA010000009.1"/>
</dbReference>
<proteinExistence type="predicted"/>